<gene>
    <name evidence="2" type="ORF">F8388_010627</name>
</gene>
<reference evidence="2 3" key="1">
    <citation type="journal article" date="2020" name="bioRxiv">
        <title>Sequence and annotation of 42 cannabis genomes reveals extensive copy number variation in cannabinoid synthesis and pathogen resistance genes.</title>
        <authorList>
            <person name="Mckernan K.J."/>
            <person name="Helbert Y."/>
            <person name="Kane L.T."/>
            <person name="Ebling H."/>
            <person name="Zhang L."/>
            <person name="Liu B."/>
            <person name="Eaton Z."/>
            <person name="Mclaughlin S."/>
            <person name="Kingan S."/>
            <person name="Baybayan P."/>
            <person name="Concepcion G."/>
            <person name="Jordan M."/>
            <person name="Riva A."/>
            <person name="Barbazuk W."/>
            <person name="Harkins T."/>
        </authorList>
    </citation>
    <scope>NUCLEOTIDE SEQUENCE [LARGE SCALE GENOMIC DNA]</scope>
    <source>
        <strain evidence="3">cv. Jamaican Lion 4</strain>
        <tissue evidence="2">Leaf</tissue>
    </source>
</reference>
<dbReference type="EMBL" id="JAATIP010000075">
    <property type="protein sequence ID" value="KAF4378188.1"/>
    <property type="molecule type" value="Genomic_DNA"/>
</dbReference>
<evidence type="ECO:0000313" key="2">
    <source>
        <dbReference type="EMBL" id="KAF4378188.1"/>
    </source>
</evidence>
<dbReference type="AlphaFoldDB" id="A0A7J6G5R6"/>
<dbReference type="PANTHER" id="PTHR36066:SF8">
    <property type="entry name" value="TRANSCRIPTION FACTOR SAC51"/>
    <property type="match status" value="1"/>
</dbReference>
<proteinExistence type="predicted"/>
<accession>A0A7J6G5R6</accession>
<name>A0A7J6G5R6_CANSA</name>
<dbReference type="Pfam" id="PF23173">
    <property type="entry name" value="bHLH_SAC51"/>
    <property type="match status" value="1"/>
</dbReference>
<sequence>MVCQAASQTRFRALKHLNGIAGRPTIIVRVIACFQPLQDCQAEYFRHLLKPVTQFQTEGKSISLGDCLVGWLRPKECLPSHTNQCTCNFSTPVALPGSANPHLQNSKTEQKNEGHDHGSLQCLPLDFPALLPTPNPCANYGLGRMVMPNAKYSGPCQKGFLIFDQSENQTRLFYNYGCPPIHNYPSLGTARLASAYDDLDKLGHAAQMDRNDPTKNILHEASGENEGSEMHEDTEEINALLYSDDYEEEEDESDTGECGDDDDEVTSPDHSPMQLKKGYVKRGPIEEDVASSDGSRKRQKVVDGGYNKSSPSYTASSINLDGSHGYDNDAKSSCGDGGGQIGLEGSDCTLGNMRSKKDKILQVLRVLESIIPGVKGKDPLLVIDEAIDYLRIAKLKAETLGVSYQ</sequence>
<dbReference type="Proteomes" id="UP000525078">
    <property type="component" value="Unassembled WGS sequence"/>
</dbReference>
<protein>
    <submittedName>
        <fullName evidence="2">Uncharacterized protein</fullName>
    </submittedName>
</protein>
<feature type="compositionally biased region" description="Acidic residues" evidence="1">
    <location>
        <begin position="246"/>
        <end position="266"/>
    </location>
</feature>
<comment type="caution">
    <text evidence="2">The sequence shown here is derived from an EMBL/GenBank/DDBJ whole genome shotgun (WGS) entry which is preliminary data.</text>
</comment>
<evidence type="ECO:0000313" key="3">
    <source>
        <dbReference type="Proteomes" id="UP000525078"/>
    </source>
</evidence>
<feature type="region of interest" description="Disordered" evidence="1">
    <location>
        <begin position="207"/>
        <end position="233"/>
    </location>
</feature>
<evidence type="ECO:0000256" key="1">
    <source>
        <dbReference type="SAM" id="MobiDB-lite"/>
    </source>
</evidence>
<dbReference type="PANTHER" id="PTHR36066">
    <property type="entry name" value="TRANSCRIPTION FACTOR BHLH145"/>
    <property type="match status" value="1"/>
</dbReference>
<feature type="compositionally biased region" description="Basic and acidic residues" evidence="1">
    <location>
        <begin position="207"/>
        <end position="222"/>
    </location>
</feature>
<feature type="region of interest" description="Disordered" evidence="1">
    <location>
        <begin position="246"/>
        <end position="313"/>
    </location>
</feature>
<organism evidence="2 3">
    <name type="scientific">Cannabis sativa</name>
    <name type="common">Hemp</name>
    <name type="synonym">Marijuana</name>
    <dbReference type="NCBI Taxonomy" id="3483"/>
    <lineage>
        <taxon>Eukaryota</taxon>
        <taxon>Viridiplantae</taxon>
        <taxon>Streptophyta</taxon>
        <taxon>Embryophyta</taxon>
        <taxon>Tracheophyta</taxon>
        <taxon>Spermatophyta</taxon>
        <taxon>Magnoliopsida</taxon>
        <taxon>eudicotyledons</taxon>
        <taxon>Gunneridae</taxon>
        <taxon>Pentapetalae</taxon>
        <taxon>rosids</taxon>
        <taxon>fabids</taxon>
        <taxon>Rosales</taxon>
        <taxon>Cannabaceae</taxon>
        <taxon>Cannabis</taxon>
    </lineage>
</organism>
<dbReference type="InterPro" id="IPR037546">
    <property type="entry name" value="SAC51-like"/>
</dbReference>